<dbReference type="KEGG" id="dci:103504893"/>
<feature type="compositionally biased region" description="Basic residues" evidence="14">
    <location>
        <begin position="228"/>
        <end position="240"/>
    </location>
</feature>
<dbReference type="InterPro" id="IPR052131">
    <property type="entry name" value="ATRX_domain-containing"/>
</dbReference>
<feature type="compositionally biased region" description="Basic and acidic residues" evidence="14">
    <location>
        <begin position="504"/>
        <end position="528"/>
    </location>
</feature>
<proteinExistence type="inferred from homology"/>
<keyword evidence="11" id="KW-0234">DNA repair</keyword>
<dbReference type="PaxDb" id="121845-A0A1S3CTE9"/>
<dbReference type="RefSeq" id="XP_026676133.1">
    <property type="nucleotide sequence ID" value="XM_026820332.1"/>
</dbReference>
<dbReference type="Proteomes" id="UP000079169">
    <property type="component" value="Unplaced"/>
</dbReference>
<evidence type="ECO:0000313" key="17">
    <source>
        <dbReference type="RefSeq" id="XP_008467412.1"/>
    </source>
</evidence>
<keyword evidence="9" id="KW-0067">ATP-binding</keyword>
<dbReference type="RefSeq" id="XP_026676132.1">
    <property type="nucleotide sequence ID" value="XM_026820331.1"/>
</dbReference>
<evidence type="ECO:0000256" key="12">
    <source>
        <dbReference type="ARBA" id="ARBA00023242"/>
    </source>
</evidence>
<evidence type="ECO:0000256" key="13">
    <source>
        <dbReference type="ARBA" id="ARBA00047995"/>
    </source>
</evidence>
<evidence type="ECO:0000256" key="8">
    <source>
        <dbReference type="ARBA" id="ARBA00022833"/>
    </source>
</evidence>
<dbReference type="CDD" id="cd11726">
    <property type="entry name" value="ADDz_ATRX"/>
    <property type="match status" value="1"/>
</dbReference>
<dbReference type="GO" id="GO:0010468">
    <property type="term" value="P:regulation of gene expression"/>
    <property type="evidence" value="ECO:0007669"/>
    <property type="project" value="UniProtKB-ARBA"/>
</dbReference>
<evidence type="ECO:0000256" key="4">
    <source>
        <dbReference type="ARBA" id="ARBA00022741"/>
    </source>
</evidence>
<sequence length="740" mass="82001">MKETDLLCSHPAMDVIICKECLQFYGDGLFKTDKKGDDVYCRWCAQGGTIYCCSKCSVAFCKKCIERNLKTDKKVMADINKDTWACFICVSKPLWNLRALCWAVQKYKKDLRDDSRKRKLSTSSVESDKFSKPGPASAKKTLAGPASKKVKLDESASALKKPGPASKTLTKRPGPASLTKVKTEDLSDDDRPIQTRHKKIDYSPKIEFPTTTPKPRKPYVRKAAVAAKNKRKRPARKTKSKFCPDVSSDEEFDDFEDEEDDESVSLENEVKEPVERIMEQVLDFCFKLSNNFNTKLIKYGLAYKGNLDTSDKVNNACVNLHMDLKKIVRLYNAIDEKMMNQLDNFNAAQQALENEKLDLSEPITGDIDLEEYDISAKTPEPEITLDDSPIDDSNQLGETMEEGTVAIPDESEEQVTDKTVLNEENLNETVENGQEDPVKLEEITNGTADSITSDKGINNAKEDSGKPKEDSNNVTDHMIIKREIGNGKNTSERLNEGEDASSTSEDKSNPIGDDKSSGELNTTEKEDSVTAATTDTTVDNSALADISISGKGVEESEENKTNEIDTKDVEKVKTDEVSGEKSEESVEISNENKEVENSNAESMEVEETENVTTNNITLDASVEPKANETSEDVKKDDENDAAEMRRKELEPAADETKEEKVENGKLEEMEVEEIKKDSDNANDIAQANNKADIDGLSDISDKSDPFTDNFDQIGTKETAPSEPNPTHSNGLTLGATVGSE</sequence>
<keyword evidence="8" id="KW-0862">Zinc</keyword>
<organism evidence="16 17">
    <name type="scientific">Diaphorina citri</name>
    <name type="common">Asian citrus psyllid</name>
    <dbReference type="NCBI Taxonomy" id="121845"/>
    <lineage>
        <taxon>Eukaryota</taxon>
        <taxon>Metazoa</taxon>
        <taxon>Ecdysozoa</taxon>
        <taxon>Arthropoda</taxon>
        <taxon>Hexapoda</taxon>
        <taxon>Insecta</taxon>
        <taxon>Pterygota</taxon>
        <taxon>Neoptera</taxon>
        <taxon>Paraneoptera</taxon>
        <taxon>Hemiptera</taxon>
        <taxon>Sternorrhyncha</taxon>
        <taxon>Psylloidea</taxon>
        <taxon>Psyllidae</taxon>
        <taxon>Diaphorininae</taxon>
        <taxon>Diaphorina</taxon>
    </lineage>
</organism>
<keyword evidence="7" id="KW-0378">Hydrolase</keyword>
<gene>
    <name evidence="17 18 19 20" type="primary">LOC103504893</name>
</gene>
<keyword evidence="10" id="KW-0238">DNA-binding</keyword>
<dbReference type="InterPro" id="IPR025766">
    <property type="entry name" value="ADD"/>
</dbReference>
<evidence type="ECO:0000256" key="9">
    <source>
        <dbReference type="ARBA" id="ARBA00022840"/>
    </source>
</evidence>
<protein>
    <submittedName>
        <fullName evidence="17 18">Transcriptional regulator ATRX-like</fullName>
    </submittedName>
</protein>
<evidence type="ECO:0000313" key="19">
    <source>
        <dbReference type="RefSeq" id="XP_026676132.1"/>
    </source>
</evidence>
<evidence type="ECO:0000256" key="7">
    <source>
        <dbReference type="ARBA" id="ARBA00022801"/>
    </source>
</evidence>
<dbReference type="SUPFAM" id="SSF57903">
    <property type="entry name" value="FYVE/PHD zinc finger"/>
    <property type="match status" value="1"/>
</dbReference>
<name>A0A1S3CTE9_DIACI</name>
<keyword evidence="6" id="KW-0863">Zinc-finger</keyword>
<dbReference type="GO" id="GO:0003678">
    <property type="term" value="F:DNA helicase activity"/>
    <property type="evidence" value="ECO:0007669"/>
    <property type="project" value="UniProtKB-EC"/>
</dbReference>
<dbReference type="RefSeq" id="XP_026676131.1">
    <property type="nucleotide sequence ID" value="XM_026820330.1"/>
</dbReference>
<dbReference type="PANTHER" id="PTHR46357:SF1">
    <property type="entry name" value="TRANSCRIPTIONAL REGULATOR ATRX"/>
    <property type="match status" value="1"/>
</dbReference>
<dbReference type="GO" id="GO:0008270">
    <property type="term" value="F:zinc ion binding"/>
    <property type="evidence" value="ECO:0007669"/>
    <property type="project" value="UniProtKB-KW"/>
</dbReference>
<feature type="region of interest" description="Disordered" evidence="14">
    <location>
        <begin position="122"/>
        <end position="190"/>
    </location>
</feature>
<keyword evidence="3" id="KW-0479">Metal-binding</keyword>
<evidence type="ECO:0000313" key="16">
    <source>
        <dbReference type="Proteomes" id="UP000079169"/>
    </source>
</evidence>
<dbReference type="STRING" id="121845.A0A1S3CTE9"/>
<dbReference type="GO" id="GO:0005634">
    <property type="term" value="C:nucleus"/>
    <property type="evidence" value="ECO:0007669"/>
    <property type="project" value="UniProtKB-SubCell"/>
</dbReference>
<dbReference type="Gene3D" id="3.30.40.10">
    <property type="entry name" value="Zinc/RING finger domain, C3HC4 (zinc finger)"/>
    <property type="match status" value="1"/>
</dbReference>
<feature type="compositionally biased region" description="Polar residues" evidence="14">
    <location>
        <begin position="444"/>
        <end position="456"/>
    </location>
</feature>
<feature type="compositionally biased region" description="Basic and acidic residues" evidence="14">
    <location>
        <begin position="478"/>
        <end position="496"/>
    </location>
</feature>
<evidence type="ECO:0000256" key="2">
    <source>
        <dbReference type="ARBA" id="ARBA00007025"/>
    </source>
</evidence>
<dbReference type="InterPro" id="IPR011011">
    <property type="entry name" value="Znf_FYVE_PHD"/>
</dbReference>
<dbReference type="GO" id="GO:0016787">
    <property type="term" value="F:hydrolase activity"/>
    <property type="evidence" value="ECO:0007669"/>
    <property type="project" value="UniProtKB-KW"/>
</dbReference>
<feature type="compositionally biased region" description="Basic and acidic residues" evidence="14">
    <location>
        <begin position="181"/>
        <end position="190"/>
    </location>
</feature>
<dbReference type="PANTHER" id="PTHR46357">
    <property type="entry name" value="TRANSCRIPTIONAL REGULATOR ATRX"/>
    <property type="match status" value="1"/>
</dbReference>
<accession>A0A1S3CTE9</accession>
<dbReference type="GeneID" id="103504893"/>
<comment type="catalytic activity">
    <reaction evidence="13">
        <text>ATP + H2O = ADP + phosphate + H(+)</text>
        <dbReference type="Rhea" id="RHEA:13065"/>
        <dbReference type="ChEBI" id="CHEBI:15377"/>
        <dbReference type="ChEBI" id="CHEBI:15378"/>
        <dbReference type="ChEBI" id="CHEBI:30616"/>
        <dbReference type="ChEBI" id="CHEBI:43474"/>
        <dbReference type="ChEBI" id="CHEBI:456216"/>
        <dbReference type="EC" id="3.6.4.12"/>
    </reaction>
</comment>
<dbReference type="PROSITE" id="PS51533">
    <property type="entry name" value="ADD"/>
    <property type="match status" value="1"/>
</dbReference>
<evidence type="ECO:0000256" key="14">
    <source>
        <dbReference type="SAM" id="MobiDB-lite"/>
    </source>
</evidence>
<feature type="compositionally biased region" description="Acidic residues" evidence="14">
    <location>
        <begin position="247"/>
        <end position="264"/>
    </location>
</feature>
<dbReference type="GO" id="GO:0006281">
    <property type="term" value="P:DNA repair"/>
    <property type="evidence" value="ECO:0007669"/>
    <property type="project" value="UniProtKB-KW"/>
</dbReference>
<dbReference type="RefSeq" id="XP_008467412.1">
    <property type="nucleotide sequence ID" value="XM_008469190.3"/>
</dbReference>
<comment type="subcellular location">
    <subcellularLocation>
        <location evidence="1">Nucleus</location>
    </subcellularLocation>
</comment>
<evidence type="ECO:0000256" key="1">
    <source>
        <dbReference type="ARBA" id="ARBA00004123"/>
    </source>
</evidence>
<dbReference type="GO" id="GO:0005524">
    <property type="term" value="F:ATP binding"/>
    <property type="evidence" value="ECO:0007669"/>
    <property type="project" value="UniProtKB-KW"/>
</dbReference>
<keyword evidence="4" id="KW-0547">Nucleotide-binding</keyword>
<evidence type="ECO:0000256" key="11">
    <source>
        <dbReference type="ARBA" id="ARBA00023204"/>
    </source>
</evidence>
<feature type="region of interest" description="Disordered" evidence="14">
    <location>
        <begin position="225"/>
        <end position="268"/>
    </location>
</feature>
<evidence type="ECO:0000256" key="5">
    <source>
        <dbReference type="ARBA" id="ARBA00022763"/>
    </source>
</evidence>
<feature type="compositionally biased region" description="Basic and acidic residues" evidence="14">
    <location>
        <begin position="460"/>
        <end position="471"/>
    </location>
</feature>
<evidence type="ECO:0000256" key="10">
    <source>
        <dbReference type="ARBA" id="ARBA00023125"/>
    </source>
</evidence>
<feature type="region of interest" description="Disordered" evidence="14">
    <location>
        <begin position="423"/>
        <end position="740"/>
    </location>
</feature>
<dbReference type="OMA" id="THINHEK"/>
<feature type="domain" description="PHD-type" evidence="15">
    <location>
        <begin position="1"/>
        <end position="117"/>
    </location>
</feature>
<evidence type="ECO:0000313" key="20">
    <source>
        <dbReference type="RefSeq" id="XP_026676133.1"/>
    </source>
</evidence>
<feature type="compositionally biased region" description="Basic and acidic residues" evidence="14">
    <location>
        <begin position="552"/>
        <end position="596"/>
    </location>
</feature>
<feature type="compositionally biased region" description="Basic and acidic residues" evidence="14">
    <location>
        <begin position="625"/>
        <end position="679"/>
    </location>
</feature>
<keyword evidence="16" id="KW-1185">Reference proteome</keyword>
<dbReference type="GO" id="GO:0031490">
    <property type="term" value="F:chromatin DNA binding"/>
    <property type="evidence" value="ECO:0007669"/>
    <property type="project" value="TreeGrafter"/>
</dbReference>
<feature type="compositionally biased region" description="Low complexity" evidence="14">
    <location>
        <begin position="529"/>
        <end position="539"/>
    </location>
</feature>
<evidence type="ECO:0000256" key="6">
    <source>
        <dbReference type="ARBA" id="ARBA00022771"/>
    </source>
</evidence>
<dbReference type="GO" id="GO:0031297">
    <property type="term" value="P:replication fork processing"/>
    <property type="evidence" value="ECO:0007669"/>
    <property type="project" value="TreeGrafter"/>
</dbReference>
<evidence type="ECO:0000259" key="15">
    <source>
        <dbReference type="PROSITE" id="PS51533"/>
    </source>
</evidence>
<reference evidence="17 18" key="1">
    <citation type="submission" date="2025-04" db="UniProtKB">
        <authorList>
            <consortium name="RefSeq"/>
        </authorList>
    </citation>
    <scope>IDENTIFICATION</scope>
</reference>
<dbReference type="AlphaFoldDB" id="A0A1S3CTE9"/>
<comment type="similarity">
    <text evidence="2">Belongs to the SNF2/RAD54 helicase family.</text>
</comment>
<keyword evidence="5" id="KW-0227">DNA damage</keyword>
<keyword evidence="12" id="KW-0539">Nucleus</keyword>
<evidence type="ECO:0000313" key="18">
    <source>
        <dbReference type="RefSeq" id="XP_026676131.1"/>
    </source>
</evidence>
<dbReference type="InterPro" id="IPR013083">
    <property type="entry name" value="Znf_RING/FYVE/PHD"/>
</dbReference>
<feature type="compositionally biased region" description="Low complexity" evidence="14">
    <location>
        <begin position="423"/>
        <end position="432"/>
    </location>
</feature>
<evidence type="ECO:0000256" key="3">
    <source>
        <dbReference type="ARBA" id="ARBA00022723"/>
    </source>
</evidence>
<dbReference type="GO" id="GO:0005721">
    <property type="term" value="C:pericentric heterochromatin"/>
    <property type="evidence" value="ECO:0007669"/>
    <property type="project" value="TreeGrafter"/>
</dbReference>
<dbReference type="GO" id="GO:0006338">
    <property type="term" value="P:chromatin remodeling"/>
    <property type="evidence" value="ECO:0007669"/>
    <property type="project" value="TreeGrafter"/>
</dbReference>